<dbReference type="EMBL" id="WHWB01034784">
    <property type="protein sequence ID" value="KAJ7404192.1"/>
    <property type="molecule type" value="Genomic_DNA"/>
</dbReference>
<comment type="caution">
    <text evidence="1">The sequence shown here is derived from an EMBL/GenBank/DDBJ whole genome shotgun (WGS) entry which is preliminary data.</text>
</comment>
<reference evidence="1" key="1">
    <citation type="submission" date="2019-10" db="EMBL/GenBank/DDBJ databases">
        <authorList>
            <person name="Soares A.E.R."/>
            <person name="Aleixo A."/>
            <person name="Schneider P."/>
            <person name="Miyaki C.Y."/>
            <person name="Schneider M.P."/>
            <person name="Mello C."/>
            <person name="Vasconcelos A.T.R."/>
        </authorList>
    </citation>
    <scope>NUCLEOTIDE SEQUENCE</scope>
    <source>
        <tissue evidence="1">Muscle</tissue>
    </source>
</reference>
<name>A0ABQ9CQA3_9PASS</name>
<dbReference type="Proteomes" id="UP001145742">
    <property type="component" value="Unassembled WGS sequence"/>
</dbReference>
<proteinExistence type="predicted"/>
<evidence type="ECO:0000313" key="1">
    <source>
        <dbReference type="EMBL" id="KAJ7404192.1"/>
    </source>
</evidence>
<gene>
    <name evidence="1" type="ORF">WISP_146857</name>
</gene>
<organism evidence="1 2">
    <name type="scientific">Willisornis vidua</name>
    <name type="common">Xingu scale-backed antbird</name>
    <dbReference type="NCBI Taxonomy" id="1566151"/>
    <lineage>
        <taxon>Eukaryota</taxon>
        <taxon>Metazoa</taxon>
        <taxon>Chordata</taxon>
        <taxon>Craniata</taxon>
        <taxon>Vertebrata</taxon>
        <taxon>Euteleostomi</taxon>
        <taxon>Archelosauria</taxon>
        <taxon>Archosauria</taxon>
        <taxon>Dinosauria</taxon>
        <taxon>Saurischia</taxon>
        <taxon>Theropoda</taxon>
        <taxon>Coelurosauria</taxon>
        <taxon>Aves</taxon>
        <taxon>Neognathae</taxon>
        <taxon>Neoaves</taxon>
        <taxon>Telluraves</taxon>
        <taxon>Australaves</taxon>
        <taxon>Passeriformes</taxon>
        <taxon>Thamnophilidae</taxon>
        <taxon>Willisornis</taxon>
    </lineage>
</organism>
<protein>
    <submittedName>
        <fullName evidence="1">Uncharacterized protein</fullName>
    </submittedName>
</protein>
<sequence>MAEMNCWVAVTPEDSPFIPVSPDLDLILLVCNCTARSVHSPQTLVKARQGGNLSMRSRVKGMEPGKKRLWKLCDGYQAVRTLSYYIASGYNFMCTSKAVLDNSDAVGYCTL</sequence>
<evidence type="ECO:0000313" key="2">
    <source>
        <dbReference type="Proteomes" id="UP001145742"/>
    </source>
</evidence>
<accession>A0ABQ9CQA3</accession>
<keyword evidence="2" id="KW-1185">Reference proteome</keyword>